<evidence type="ECO:0000313" key="2">
    <source>
        <dbReference type="EMBL" id="KAI7814845.1"/>
    </source>
</evidence>
<name>A0A9W7X563_TRIRA</name>
<reference evidence="2" key="1">
    <citation type="submission" date="2021-02" db="EMBL/GenBank/DDBJ databases">
        <title>Comparative genomics reveals that relaxation of natural selection precedes convergent phenotypic evolution of cavefish.</title>
        <authorList>
            <person name="Peng Z."/>
        </authorList>
    </citation>
    <scope>NUCLEOTIDE SEQUENCE</scope>
    <source>
        <tissue evidence="2">Muscle</tissue>
    </source>
</reference>
<keyword evidence="3" id="KW-1185">Reference proteome</keyword>
<sequence>MELFTYEWNSDRGAVIEAGGLRGVSEQRRCREFRQREIWPKFVSSLLFCHALDISVPQHSSLMMKRWSPTDGTRAEKQSPNQGTREEELQCKEHRQRIWPKFAHSWHRRLSIRHVSGRLAGGRTRTGAASWGTQY</sequence>
<gene>
    <name evidence="2" type="ORF">IRJ41_024108</name>
</gene>
<proteinExistence type="predicted"/>
<evidence type="ECO:0000256" key="1">
    <source>
        <dbReference type="SAM" id="MobiDB-lite"/>
    </source>
</evidence>
<dbReference type="Proteomes" id="UP001059041">
    <property type="component" value="Linkage Group LG1"/>
</dbReference>
<comment type="caution">
    <text evidence="2">The sequence shown here is derived from an EMBL/GenBank/DDBJ whole genome shotgun (WGS) entry which is preliminary data.</text>
</comment>
<dbReference type="AlphaFoldDB" id="A0A9W7X563"/>
<accession>A0A9W7X563</accession>
<evidence type="ECO:0000313" key="3">
    <source>
        <dbReference type="Proteomes" id="UP001059041"/>
    </source>
</evidence>
<feature type="region of interest" description="Disordered" evidence="1">
    <location>
        <begin position="65"/>
        <end position="90"/>
    </location>
</feature>
<organism evidence="2 3">
    <name type="scientific">Triplophysa rosa</name>
    <name type="common">Cave loach</name>
    <dbReference type="NCBI Taxonomy" id="992332"/>
    <lineage>
        <taxon>Eukaryota</taxon>
        <taxon>Metazoa</taxon>
        <taxon>Chordata</taxon>
        <taxon>Craniata</taxon>
        <taxon>Vertebrata</taxon>
        <taxon>Euteleostomi</taxon>
        <taxon>Actinopterygii</taxon>
        <taxon>Neopterygii</taxon>
        <taxon>Teleostei</taxon>
        <taxon>Ostariophysi</taxon>
        <taxon>Cypriniformes</taxon>
        <taxon>Nemacheilidae</taxon>
        <taxon>Triplophysa</taxon>
    </lineage>
</organism>
<dbReference type="EMBL" id="JAFHDT010000001">
    <property type="protein sequence ID" value="KAI7814845.1"/>
    <property type="molecule type" value="Genomic_DNA"/>
</dbReference>
<protein>
    <submittedName>
        <fullName evidence="2">Uncharacterized protein</fullName>
    </submittedName>
</protein>